<accession>A0A2M7VD21</accession>
<dbReference type="Proteomes" id="UP000230405">
    <property type="component" value="Unassembled WGS sequence"/>
</dbReference>
<dbReference type="EMBL" id="PFPO01000097">
    <property type="protein sequence ID" value="PIZ98288.1"/>
    <property type="molecule type" value="Genomic_DNA"/>
</dbReference>
<gene>
    <name evidence="2" type="ORF">COX77_05080</name>
</gene>
<dbReference type="NCBIfam" id="NF008528">
    <property type="entry name" value="PRK11463.1-2"/>
    <property type="match status" value="1"/>
</dbReference>
<evidence type="ECO:0008006" key="4">
    <source>
        <dbReference type="Google" id="ProtNLM"/>
    </source>
</evidence>
<proteinExistence type="predicted"/>
<dbReference type="AlphaFoldDB" id="A0A2M7VD21"/>
<reference evidence="3" key="1">
    <citation type="submission" date="2017-09" db="EMBL/GenBank/DDBJ databases">
        <title>Depth-based differentiation of microbial function through sediment-hosted aquifers and enrichment of novel symbionts in the deep terrestrial subsurface.</title>
        <authorList>
            <person name="Probst A.J."/>
            <person name="Ladd B."/>
            <person name="Jarett J.K."/>
            <person name="Geller-Mcgrath D.E."/>
            <person name="Sieber C.M.K."/>
            <person name="Emerson J.B."/>
            <person name="Anantharaman K."/>
            <person name="Thomas B.C."/>
            <person name="Malmstrom R."/>
            <person name="Stieglmeier M."/>
            <person name="Klingl A."/>
            <person name="Woyke T."/>
            <person name="Ryan C.M."/>
            <person name="Banfield J.F."/>
        </authorList>
    </citation>
    <scope>NUCLEOTIDE SEQUENCE [LARGE SCALE GENOMIC DNA]</scope>
</reference>
<name>A0A2M7VD21_9BACT</name>
<dbReference type="Pfam" id="PF04186">
    <property type="entry name" value="FxsA"/>
    <property type="match status" value="1"/>
</dbReference>
<organism evidence="2 3">
    <name type="scientific">Candidatus Komeilibacteria bacterium CG_4_10_14_0_2_um_filter_37_10</name>
    <dbReference type="NCBI Taxonomy" id="1974470"/>
    <lineage>
        <taxon>Bacteria</taxon>
        <taxon>Candidatus Komeiliibacteriota</taxon>
    </lineage>
</organism>
<dbReference type="InterPro" id="IPR007313">
    <property type="entry name" value="FxsA"/>
</dbReference>
<comment type="caution">
    <text evidence="2">The sequence shown here is derived from an EMBL/GenBank/DDBJ whole genome shotgun (WGS) entry which is preliminary data.</text>
</comment>
<feature type="transmembrane region" description="Helical" evidence="1">
    <location>
        <begin position="76"/>
        <end position="101"/>
    </location>
</feature>
<keyword evidence="1" id="KW-0812">Transmembrane</keyword>
<keyword evidence="1" id="KW-0472">Membrane</keyword>
<protein>
    <recommendedName>
        <fullName evidence="4">FxsA protein</fullName>
    </recommendedName>
</protein>
<dbReference type="GO" id="GO:0016020">
    <property type="term" value="C:membrane"/>
    <property type="evidence" value="ECO:0007669"/>
    <property type="project" value="InterPro"/>
</dbReference>
<dbReference type="PANTHER" id="PTHR35335">
    <property type="entry name" value="UPF0716 PROTEIN FXSA"/>
    <property type="match status" value="1"/>
</dbReference>
<keyword evidence="1" id="KW-1133">Transmembrane helix</keyword>
<evidence type="ECO:0000313" key="2">
    <source>
        <dbReference type="EMBL" id="PIZ98288.1"/>
    </source>
</evidence>
<evidence type="ECO:0000256" key="1">
    <source>
        <dbReference type="SAM" id="Phobius"/>
    </source>
</evidence>
<feature type="transmembrane region" description="Helical" evidence="1">
    <location>
        <begin position="33"/>
        <end position="55"/>
    </location>
</feature>
<evidence type="ECO:0000313" key="3">
    <source>
        <dbReference type="Proteomes" id="UP000230405"/>
    </source>
</evidence>
<feature type="transmembrane region" description="Helical" evidence="1">
    <location>
        <begin position="7"/>
        <end position="27"/>
    </location>
</feature>
<sequence length="133" mass="15187">MLKKIFTSLFIIFILDLVLLIKFGSLVGASNTVLYLLIMVLFGIFLVKFVGWELLGQIQSLFVGGQLDQQNISQKLYYYLAAILLIIPGLLSDILALLIIWPLSRKIIVNYYLGKRRDILASQRKEVKIINIK</sequence>
<dbReference type="PANTHER" id="PTHR35335:SF1">
    <property type="entry name" value="UPF0716 PROTEIN FXSA"/>
    <property type="match status" value="1"/>
</dbReference>